<feature type="active site" description="Nucleophile" evidence="9">
    <location>
        <position position="115"/>
    </location>
</feature>
<gene>
    <name evidence="12" type="primary">pip</name>
    <name evidence="12" type="ORF">GCM10017600_31590</name>
</gene>
<feature type="active site" evidence="9">
    <location>
        <position position="270"/>
    </location>
</feature>
<feature type="active site" description="Proton donor" evidence="9">
    <location>
        <position position="298"/>
    </location>
</feature>
<dbReference type="GO" id="GO:0005737">
    <property type="term" value="C:cytoplasm"/>
    <property type="evidence" value="ECO:0007669"/>
    <property type="project" value="UniProtKB-SubCell"/>
</dbReference>
<evidence type="ECO:0000256" key="9">
    <source>
        <dbReference type="PIRSR" id="PIRSR006431-1"/>
    </source>
</evidence>
<evidence type="ECO:0000256" key="4">
    <source>
        <dbReference type="ARBA" id="ARBA00022438"/>
    </source>
</evidence>
<evidence type="ECO:0000313" key="12">
    <source>
        <dbReference type="EMBL" id="GLK09753.1"/>
    </source>
</evidence>
<dbReference type="Proteomes" id="UP001143474">
    <property type="component" value="Unassembled WGS sequence"/>
</dbReference>
<comment type="catalytic activity">
    <reaction evidence="1 8 10">
        <text>Release of N-terminal proline from a peptide.</text>
        <dbReference type="EC" id="3.4.11.5"/>
    </reaction>
</comment>
<dbReference type="PRINTS" id="PR00793">
    <property type="entry name" value="PROAMNOPTASE"/>
</dbReference>
<protein>
    <recommendedName>
        <fullName evidence="8 10">Proline iminopeptidase</fullName>
        <shortName evidence="8">PIP</shortName>
        <ecNumber evidence="8 10">3.4.11.5</ecNumber>
    </recommendedName>
    <alternativeName>
        <fullName evidence="8">Prolyl aminopeptidase</fullName>
    </alternativeName>
</protein>
<dbReference type="PANTHER" id="PTHR43722">
    <property type="entry name" value="PROLINE IMINOPEPTIDASE"/>
    <property type="match status" value="1"/>
</dbReference>
<dbReference type="AlphaFoldDB" id="A0A9W6I133"/>
<comment type="caution">
    <text evidence="12">The sequence shown here is derived from an EMBL/GenBank/DDBJ whole genome shotgun (WGS) entry which is preliminary data.</text>
</comment>
<dbReference type="EMBL" id="BSEV01000006">
    <property type="protein sequence ID" value="GLK09753.1"/>
    <property type="molecule type" value="Genomic_DNA"/>
</dbReference>
<dbReference type="InterPro" id="IPR002410">
    <property type="entry name" value="Peptidase_S33"/>
</dbReference>
<dbReference type="RefSeq" id="WP_271218209.1">
    <property type="nucleotide sequence ID" value="NZ_BAAAVD010000028.1"/>
</dbReference>
<reference evidence="12" key="2">
    <citation type="submission" date="2023-01" db="EMBL/GenBank/DDBJ databases">
        <authorList>
            <person name="Sun Q."/>
            <person name="Evtushenko L."/>
        </authorList>
    </citation>
    <scope>NUCLEOTIDE SEQUENCE</scope>
    <source>
        <strain evidence="12">VKM Ac-2007</strain>
    </source>
</reference>
<keyword evidence="6 8" id="KW-0645">Protease</keyword>
<dbReference type="InterPro" id="IPR005944">
    <property type="entry name" value="Pro_iminopeptidase"/>
</dbReference>
<evidence type="ECO:0000256" key="5">
    <source>
        <dbReference type="ARBA" id="ARBA00022490"/>
    </source>
</evidence>
<comment type="subcellular location">
    <subcellularLocation>
        <location evidence="2 8">Cytoplasm</location>
    </subcellularLocation>
</comment>
<dbReference type="InterPro" id="IPR000073">
    <property type="entry name" value="AB_hydrolase_1"/>
</dbReference>
<sequence length="321" mass="35440">MPSLYPEIEPYESGTLDVGDGHLVYWETCGNPEGKPAVVLHGGPGSGCAPGWRRYFDPEAYRIVLFDQRGCGRSTPDAADRDAGLAANTTHHLLADIESLRRRLGVDRWLVLGGSWGSTLGLAYAQAHPERVSEIVLFSVATTTRREVEWITRDMGRIFPEEWARFRDGVPEAERDGDLAAAYARLLGDPDPAVREKAALDWCTWEDVHVATAKDHEPDPQYGDPAFRMTFARLVTHYWRHAAWLEEGVLLREAGKLAGIPGVLIHGRLDVSSPPDVAWRLSREWPDSTLVLIDGAGHGGRHSDVSEAVVAATDRFATRST</sequence>
<evidence type="ECO:0000256" key="6">
    <source>
        <dbReference type="ARBA" id="ARBA00022670"/>
    </source>
</evidence>
<proteinExistence type="inferred from homology"/>
<evidence type="ECO:0000256" key="10">
    <source>
        <dbReference type="RuleBase" id="RU003421"/>
    </source>
</evidence>
<dbReference type="GO" id="GO:0004177">
    <property type="term" value="F:aminopeptidase activity"/>
    <property type="evidence" value="ECO:0007669"/>
    <property type="project" value="UniProtKB-UniRule"/>
</dbReference>
<dbReference type="EC" id="3.4.11.5" evidence="8 10"/>
<dbReference type="Gene3D" id="3.40.50.1820">
    <property type="entry name" value="alpha/beta hydrolase"/>
    <property type="match status" value="1"/>
</dbReference>
<dbReference type="InterPro" id="IPR029058">
    <property type="entry name" value="AB_hydrolase_fold"/>
</dbReference>
<dbReference type="GO" id="GO:0006508">
    <property type="term" value="P:proteolysis"/>
    <property type="evidence" value="ECO:0007669"/>
    <property type="project" value="UniProtKB-KW"/>
</dbReference>
<evidence type="ECO:0000256" key="8">
    <source>
        <dbReference type="PIRNR" id="PIRNR006431"/>
    </source>
</evidence>
<evidence type="ECO:0000313" key="13">
    <source>
        <dbReference type="Proteomes" id="UP001143474"/>
    </source>
</evidence>
<dbReference type="SUPFAM" id="SSF53474">
    <property type="entry name" value="alpha/beta-Hydrolases"/>
    <property type="match status" value="1"/>
</dbReference>
<dbReference type="PRINTS" id="PR00111">
    <property type="entry name" value="ABHYDROLASE"/>
</dbReference>
<keyword evidence="4 8" id="KW-0031">Aminopeptidase</keyword>
<evidence type="ECO:0000259" key="11">
    <source>
        <dbReference type="Pfam" id="PF00561"/>
    </source>
</evidence>
<name>A0A9W6I133_9ACTN</name>
<evidence type="ECO:0000256" key="7">
    <source>
        <dbReference type="ARBA" id="ARBA00022801"/>
    </source>
</evidence>
<evidence type="ECO:0000256" key="1">
    <source>
        <dbReference type="ARBA" id="ARBA00001585"/>
    </source>
</evidence>
<keyword evidence="7 8" id="KW-0378">Hydrolase</keyword>
<accession>A0A9W6I133</accession>
<feature type="domain" description="AB hydrolase-1" evidence="11">
    <location>
        <begin position="38"/>
        <end position="298"/>
    </location>
</feature>
<dbReference type="Pfam" id="PF00561">
    <property type="entry name" value="Abhydrolase_1"/>
    <property type="match status" value="1"/>
</dbReference>
<evidence type="ECO:0000256" key="2">
    <source>
        <dbReference type="ARBA" id="ARBA00004496"/>
    </source>
</evidence>
<organism evidence="12 13">
    <name type="scientific">Streptosporangium carneum</name>
    <dbReference type="NCBI Taxonomy" id="47481"/>
    <lineage>
        <taxon>Bacteria</taxon>
        <taxon>Bacillati</taxon>
        <taxon>Actinomycetota</taxon>
        <taxon>Actinomycetes</taxon>
        <taxon>Streptosporangiales</taxon>
        <taxon>Streptosporangiaceae</taxon>
        <taxon>Streptosporangium</taxon>
    </lineage>
</organism>
<dbReference type="NCBIfam" id="TIGR01249">
    <property type="entry name" value="pro_imino_pep_1"/>
    <property type="match status" value="1"/>
</dbReference>
<reference evidence="12" key="1">
    <citation type="journal article" date="2014" name="Int. J. Syst. Evol. Microbiol.">
        <title>Complete genome sequence of Corynebacterium casei LMG S-19264T (=DSM 44701T), isolated from a smear-ripened cheese.</title>
        <authorList>
            <consortium name="US DOE Joint Genome Institute (JGI-PGF)"/>
            <person name="Walter F."/>
            <person name="Albersmeier A."/>
            <person name="Kalinowski J."/>
            <person name="Ruckert C."/>
        </authorList>
    </citation>
    <scope>NUCLEOTIDE SEQUENCE</scope>
    <source>
        <strain evidence="12">VKM Ac-2007</strain>
    </source>
</reference>
<comment type="similarity">
    <text evidence="3 8 10">Belongs to the peptidase S33 family.</text>
</comment>
<dbReference type="PIRSF" id="PIRSF006431">
    <property type="entry name" value="Pept_S33"/>
    <property type="match status" value="1"/>
</dbReference>
<keyword evidence="13" id="KW-1185">Reference proteome</keyword>
<evidence type="ECO:0000256" key="3">
    <source>
        <dbReference type="ARBA" id="ARBA00010088"/>
    </source>
</evidence>
<dbReference type="PANTHER" id="PTHR43722:SF1">
    <property type="entry name" value="PROLINE IMINOPEPTIDASE"/>
    <property type="match status" value="1"/>
</dbReference>
<keyword evidence="5 8" id="KW-0963">Cytoplasm</keyword>